<dbReference type="EMBL" id="NIPW01000065">
    <property type="protein sequence ID" value="OWJ74439.1"/>
    <property type="molecule type" value="Genomic_DNA"/>
</dbReference>
<dbReference type="GO" id="GO:0008270">
    <property type="term" value="F:zinc ion binding"/>
    <property type="evidence" value="ECO:0007669"/>
    <property type="project" value="InterPro"/>
</dbReference>
<dbReference type="GO" id="GO:0016818">
    <property type="term" value="F:hydrolase activity, acting on acid anhydrides, in phosphorus-containing anhydrides"/>
    <property type="evidence" value="ECO:0007669"/>
    <property type="project" value="InterPro"/>
</dbReference>
<evidence type="ECO:0000313" key="5">
    <source>
        <dbReference type="EMBL" id="OWJ74439.1"/>
    </source>
</evidence>
<keyword evidence="1" id="KW-0479">Metal-binding</keyword>
<keyword evidence="6" id="KW-1185">Reference proteome</keyword>
<evidence type="ECO:0000256" key="3">
    <source>
        <dbReference type="SAM" id="SignalP"/>
    </source>
</evidence>
<organism evidence="5 6">
    <name type="scientific">Haematobacter genomosp. 1</name>
    <dbReference type="NCBI Taxonomy" id="366618"/>
    <lineage>
        <taxon>Bacteria</taxon>
        <taxon>Pseudomonadati</taxon>
        <taxon>Pseudomonadota</taxon>
        <taxon>Alphaproteobacteria</taxon>
        <taxon>Rhodobacterales</taxon>
        <taxon>Paracoccaceae</taxon>
        <taxon>Haematobacter</taxon>
    </lineage>
</organism>
<sequence>MQRRILIGGFAAAAPLAVLPADAAPRPATAVEVLRTSLSNTDTSGDWLRPGERLRLMRDPARRFDPSSVAVIDNDGRRLGYVPPVQAGALSRLLDAGVAGFAEASQTGEVRVFLEIV</sequence>
<evidence type="ECO:0000256" key="1">
    <source>
        <dbReference type="ARBA" id="ARBA00022723"/>
    </source>
</evidence>
<name>A0A212A690_9RHOB</name>
<keyword evidence="2" id="KW-0378">Hydrolase</keyword>
<feature type="signal peptide" evidence="3">
    <location>
        <begin position="1"/>
        <end position="23"/>
    </location>
</feature>
<evidence type="ECO:0000313" key="6">
    <source>
        <dbReference type="Proteomes" id="UP000196878"/>
    </source>
</evidence>
<dbReference type="GO" id="GO:0003676">
    <property type="term" value="F:nucleic acid binding"/>
    <property type="evidence" value="ECO:0007669"/>
    <property type="project" value="InterPro"/>
</dbReference>
<evidence type="ECO:0000256" key="2">
    <source>
        <dbReference type="ARBA" id="ARBA00022801"/>
    </source>
</evidence>
<gene>
    <name evidence="5" type="ORF">CDV49_19530</name>
</gene>
<accession>A0A212A690</accession>
<dbReference type="Proteomes" id="UP000196878">
    <property type="component" value="Unassembled WGS sequence"/>
</dbReference>
<evidence type="ECO:0000259" key="4">
    <source>
        <dbReference type="Pfam" id="PF08797"/>
    </source>
</evidence>
<comment type="caution">
    <text evidence="5">The sequence shown here is derived from an EMBL/GenBank/DDBJ whole genome shotgun (WGS) entry which is preliminary data.</text>
</comment>
<dbReference type="Gene3D" id="3.30.70.2330">
    <property type="match status" value="1"/>
</dbReference>
<protein>
    <recommendedName>
        <fullName evidence="4">HIRAN domain-containing protein</fullName>
    </recommendedName>
</protein>
<dbReference type="RefSeq" id="WP_084684261.1">
    <property type="nucleotide sequence ID" value="NZ_NIPW01000065.1"/>
</dbReference>
<dbReference type="Pfam" id="PF08797">
    <property type="entry name" value="HIRAN"/>
    <property type="match status" value="1"/>
</dbReference>
<dbReference type="AlphaFoldDB" id="A0A212A690"/>
<dbReference type="GeneID" id="39676536"/>
<reference evidence="5 6" key="1">
    <citation type="submission" date="2016-12" db="EMBL/GenBank/DDBJ databases">
        <title>Comparison of Traditional DNA-DNA Hybridization with In Silico Genomic Analysis.</title>
        <authorList>
            <person name="Nicholson A.C."/>
            <person name="Humrighouse B.W."/>
            <person name="Graziano J."/>
            <person name="Lasker B."/>
            <person name="Whitney A.M."/>
            <person name="Mcquiston J.R."/>
        </authorList>
    </citation>
    <scope>NUCLEOTIDE SEQUENCE [LARGE SCALE GENOMIC DNA]</scope>
    <source>
        <strain evidence="5 6">H2240</strain>
    </source>
</reference>
<dbReference type="OrthoDB" id="7775150at2"/>
<proteinExistence type="predicted"/>
<dbReference type="InterPro" id="IPR014905">
    <property type="entry name" value="HIRAN"/>
</dbReference>
<keyword evidence="3" id="KW-0732">Signal</keyword>
<feature type="chain" id="PRO_5011990264" description="HIRAN domain-containing protein" evidence="3">
    <location>
        <begin position="24"/>
        <end position="117"/>
    </location>
</feature>
<feature type="domain" description="HIRAN" evidence="4">
    <location>
        <begin position="44"/>
        <end position="104"/>
    </location>
</feature>